<comment type="subcellular location">
    <subcellularLocation>
        <location evidence="1">Membrane</location>
        <topology evidence="1">Multi-pass membrane protein</topology>
    </subcellularLocation>
</comment>
<feature type="domain" description="EamA" evidence="7">
    <location>
        <begin position="24"/>
        <end position="148"/>
    </location>
</feature>
<feature type="transmembrane region" description="Helical" evidence="6">
    <location>
        <begin position="105"/>
        <end position="125"/>
    </location>
</feature>
<evidence type="ECO:0000256" key="2">
    <source>
        <dbReference type="ARBA" id="ARBA00007362"/>
    </source>
</evidence>
<keyword evidence="5 6" id="KW-0472">Membrane</keyword>
<reference evidence="8 11" key="2">
    <citation type="submission" date="2018-10" db="EMBL/GenBank/DDBJ databases">
        <title>Sequencing the genomes of 1000 actinobacteria strains.</title>
        <authorList>
            <person name="Klenk H.-P."/>
        </authorList>
    </citation>
    <scope>NUCLEOTIDE SEQUENCE [LARGE SCALE GENOMIC DNA]</scope>
    <source>
        <strain evidence="8 11">DSM 45119</strain>
    </source>
</reference>
<dbReference type="InterPro" id="IPR050638">
    <property type="entry name" value="AA-Vitamin_Transporters"/>
</dbReference>
<dbReference type="PANTHER" id="PTHR32322:SF2">
    <property type="entry name" value="EAMA DOMAIN-CONTAINING PROTEIN"/>
    <property type="match status" value="1"/>
</dbReference>
<comment type="similarity">
    <text evidence="2">Belongs to the EamA transporter family.</text>
</comment>
<evidence type="ECO:0000313" key="10">
    <source>
        <dbReference type="Proteomes" id="UP000199398"/>
    </source>
</evidence>
<dbReference type="STRING" id="455193.SAMN05421805_102237"/>
<dbReference type="EMBL" id="RBXX01000002">
    <property type="protein sequence ID" value="RKT86341.1"/>
    <property type="molecule type" value="Genomic_DNA"/>
</dbReference>
<organism evidence="9 10">
    <name type="scientific">Saccharopolyspora antimicrobica</name>
    <dbReference type="NCBI Taxonomy" id="455193"/>
    <lineage>
        <taxon>Bacteria</taxon>
        <taxon>Bacillati</taxon>
        <taxon>Actinomycetota</taxon>
        <taxon>Actinomycetes</taxon>
        <taxon>Pseudonocardiales</taxon>
        <taxon>Pseudonocardiaceae</taxon>
        <taxon>Saccharopolyspora</taxon>
    </lineage>
</organism>
<feature type="transmembrane region" description="Helical" evidence="6">
    <location>
        <begin position="158"/>
        <end position="177"/>
    </location>
</feature>
<feature type="transmembrane region" description="Helical" evidence="6">
    <location>
        <begin position="132"/>
        <end position="152"/>
    </location>
</feature>
<feature type="domain" description="EamA" evidence="7">
    <location>
        <begin position="159"/>
        <end position="289"/>
    </location>
</feature>
<feature type="transmembrane region" description="Helical" evidence="6">
    <location>
        <begin position="276"/>
        <end position="294"/>
    </location>
</feature>
<evidence type="ECO:0000259" key="7">
    <source>
        <dbReference type="Pfam" id="PF00892"/>
    </source>
</evidence>
<feature type="transmembrane region" description="Helical" evidence="6">
    <location>
        <begin position="79"/>
        <end position="99"/>
    </location>
</feature>
<accession>A0A1I4VJC3</accession>
<evidence type="ECO:0000313" key="8">
    <source>
        <dbReference type="EMBL" id="RKT86341.1"/>
    </source>
</evidence>
<dbReference type="RefSeq" id="WP_093148568.1">
    <property type="nucleotide sequence ID" value="NZ_FOUP01000002.1"/>
</dbReference>
<dbReference type="EMBL" id="FOUP01000002">
    <property type="protein sequence ID" value="SFN01292.1"/>
    <property type="molecule type" value="Genomic_DNA"/>
</dbReference>
<feature type="transmembrane region" description="Helical" evidence="6">
    <location>
        <begin position="250"/>
        <end position="270"/>
    </location>
</feature>
<evidence type="ECO:0000256" key="3">
    <source>
        <dbReference type="ARBA" id="ARBA00022692"/>
    </source>
</evidence>
<reference evidence="9 10" key="1">
    <citation type="submission" date="2016-10" db="EMBL/GenBank/DDBJ databases">
        <authorList>
            <person name="de Groot N.N."/>
        </authorList>
    </citation>
    <scope>NUCLEOTIDE SEQUENCE [LARGE SCALE GENOMIC DNA]</scope>
    <source>
        <strain evidence="9 10">CPCC 201259</strain>
    </source>
</reference>
<feature type="transmembrane region" description="Helical" evidence="6">
    <location>
        <begin position="220"/>
        <end position="238"/>
    </location>
</feature>
<dbReference type="Pfam" id="PF00892">
    <property type="entry name" value="EamA"/>
    <property type="match status" value="2"/>
</dbReference>
<evidence type="ECO:0000313" key="9">
    <source>
        <dbReference type="EMBL" id="SFN01292.1"/>
    </source>
</evidence>
<dbReference type="Proteomes" id="UP000199398">
    <property type="component" value="Unassembled WGS sequence"/>
</dbReference>
<dbReference type="InterPro" id="IPR000620">
    <property type="entry name" value="EamA_dom"/>
</dbReference>
<feature type="transmembrane region" description="Helical" evidence="6">
    <location>
        <begin position="189"/>
        <end position="208"/>
    </location>
</feature>
<evidence type="ECO:0000256" key="1">
    <source>
        <dbReference type="ARBA" id="ARBA00004141"/>
    </source>
</evidence>
<feature type="transmembrane region" description="Helical" evidence="6">
    <location>
        <begin position="22"/>
        <end position="43"/>
    </location>
</feature>
<evidence type="ECO:0000256" key="4">
    <source>
        <dbReference type="ARBA" id="ARBA00022989"/>
    </source>
</evidence>
<dbReference type="OrthoDB" id="5430053at2"/>
<keyword evidence="3 6" id="KW-0812">Transmembrane</keyword>
<keyword evidence="11" id="KW-1185">Reference proteome</keyword>
<name>A0A1I4VJC3_9PSEU</name>
<dbReference type="Proteomes" id="UP000270697">
    <property type="component" value="Unassembled WGS sequence"/>
</dbReference>
<dbReference type="PANTHER" id="PTHR32322">
    <property type="entry name" value="INNER MEMBRANE TRANSPORTER"/>
    <property type="match status" value="1"/>
</dbReference>
<proteinExistence type="inferred from homology"/>
<evidence type="ECO:0000256" key="6">
    <source>
        <dbReference type="SAM" id="Phobius"/>
    </source>
</evidence>
<dbReference type="GO" id="GO:0016020">
    <property type="term" value="C:membrane"/>
    <property type="evidence" value="ECO:0007669"/>
    <property type="project" value="UniProtKB-SubCell"/>
</dbReference>
<dbReference type="SUPFAM" id="SSF103481">
    <property type="entry name" value="Multidrug resistance efflux transporter EmrE"/>
    <property type="match status" value="2"/>
</dbReference>
<sequence>MATITTSAPAVPRRTPVPLRDVALTALAPAGFGTVYAATALLLPPDRPLLAGAMRALPAGLLILALTRTLPRGRWWPKAIALALLNVGAFFPLLFLAAYRLPGGFAAALGALQPLVVAALAAVLLKTRTPGRILLAFVVAAMGIGLMTITAITAPDPVGVAAMLAATSIMGLGIVLGKKWGSPVPPLTMTGWQLTIGGLVLWPLTLVAEGLPATITAQNVAGFVYVGLVGTALAYTLWFRGVQRLAPTAVSQLSTVNPLVATAVGFALLGQTLTPWQLAGFTIALLALVAGQSMNRSTK</sequence>
<feature type="transmembrane region" description="Helical" evidence="6">
    <location>
        <begin position="49"/>
        <end position="67"/>
    </location>
</feature>
<dbReference type="AlphaFoldDB" id="A0A1I4VJC3"/>
<keyword evidence="4 6" id="KW-1133">Transmembrane helix</keyword>
<evidence type="ECO:0000313" key="11">
    <source>
        <dbReference type="Proteomes" id="UP000270697"/>
    </source>
</evidence>
<dbReference type="InterPro" id="IPR037185">
    <property type="entry name" value="EmrE-like"/>
</dbReference>
<gene>
    <name evidence="8" type="ORF">ATL45_4703</name>
    <name evidence="9" type="ORF">SAMN05421805_102237</name>
</gene>
<protein>
    <submittedName>
        <fullName evidence="8 9">Blue pigment (Indigoidine) exporter</fullName>
    </submittedName>
</protein>
<evidence type="ECO:0000256" key="5">
    <source>
        <dbReference type="ARBA" id="ARBA00023136"/>
    </source>
</evidence>